<dbReference type="EMBL" id="JANPWB010000009">
    <property type="protein sequence ID" value="KAJ1149116.1"/>
    <property type="molecule type" value="Genomic_DNA"/>
</dbReference>
<accession>A0AAV7R9F3</accession>
<dbReference type="AlphaFoldDB" id="A0AAV7R9F3"/>
<name>A0AAV7R9F3_PLEWA</name>
<sequence>MGRQENRWSPLPKGTGGPLSKTDQETSPGWGPDAGSMPRDPAPERGLQQCITLGAVQGTEEMNRGGGSLPPTNTEVQTGISDSSTPRHHSWT</sequence>
<evidence type="ECO:0000256" key="1">
    <source>
        <dbReference type="SAM" id="MobiDB-lite"/>
    </source>
</evidence>
<comment type="caution">
    <text evidence="2">The sequence shown here is derived from an EMBL/GenBank/DDBJ whole genome shotgun (WGS) entry which is preliminary data.</text>
</comment>
<evidence type="ECO:0000313" key="2">
    <source>
        <dbReference type="EMBL" id="KAJ1149116.1"/>
    </source>
</evidence>
<protein>
    <submittedName>
        <fullName evidence="2">Uncharacterized protein</fullName>
    </submittedName>
</protein>
<dbReference type="Proteomes" id="UP001066276">
    <property type="component" value="Chromosome 5"/>
</dbReference>
<keyword evidence="3" id="KW-1185">Reference proteome</keyword>
<evidence type="ECO:0000313" key="3">
    <source>
        <dbReference type="Proteomes" id="UP001066276"/>
    </source>
</evidence>
<reference evidence="2" key="1">
    <citation type="journal article" date="2022" name="bioRxiv">
        <title>Sequencing and chromosome-scale assembly of the giantPleurodeles waltlgenome.</title>
        <authorList>
            <person name="Brown T."/>
            <person name="Elewa A."/>
            <person name="Iarovenko S."/>
            <person name="Subramanian E."/>
            <person name="Araus A.J."/>
            <person name="Petzold A."/>
            <person name="Susuki M."/>
            <person name="Suzuki K.-i.T."/>
            <person name="Hayashi T."/>
            <person name="Toyoda A."/>
            <person name="Oliveira C."/>
            <person name="Osipova E."/>
            <person name="Leigh N.D."/>
            <person name="Simon A."/>
            <person name="Yun M.H."/>
        </authorList>
    </citation>
    <scope>NUCLEOTIDE SEQUENCE</scope>
    <source>
        <strain evidence="2">20211129_DDA</strain>
        <tissue evidence="2">Liver</tissue>
    </source>
</reference>
<gene>
    <name evidence="2" type="ORF">NDU88_001934</name>
</gene>
<proteinExistence type="predicted"/>
<feature type="compositionally biased region" description="Polar residues" evidence="1">
    <location>
        <begin position="70"/>
        <end position="84"/>
    </location>
</feature>
<feature type="region of interest" description="Disordered" evidence="1">
    <location>
        <begin position="1"/>
        <end position="92"/>
    </location>
</feature>
<organism evidence="2 3">
    <name type="scientific">Pleurodeles waltl</name>
    <name type="common">Iberian ribbed newt</name>
    <dbReference type="NCBI Taxonomy" id="8319"/>
    <lineage>
        <taxon>Eukaryota</taxon>
        <taxon>Metazoa</taxon>
        <taxon>Chordata</taxon>
        <taxon>Craniata</taxon>
        <taxon>Vertebrata</taxon>
        <taxon>Euteleostomi</taxon>
        <taxon>Amphibia</taxon>
        <taxon>Batrachia</taxon>
        <taxon>Caudata</taxon>
        <taxon>Salamandroidea</taxon>
        <taxon>Salamandridae</taxon>
        <taxon>Pleurodelinae</taxon>
        <taxon>Pleurodeles</taxon>
    </lineage>
</organism>